<dbReference type="SUPFAM" id="SSF81631">
    <property type="entry name" value="PAP/OAS1 substrate-binding domain"/>
    <property type="match status" value="1"/>
</dbReference>
<dbReference type="InterPro" id="IPR043519">
    <property type="entry name" value="NT_sf"/>
</dbReference>
<protein>
    <recommendedName>
        <fullName evidence="3">Nucleotidyltransferase domain-containing protein</fullName>
    </recommendedName>
</protein>
<organism evidence="1 2">
    <name type="scientific">Alkalicoccobacillus porphyridii</name>
    <dbReference type="NCBI Taxonomy" id="2597270"/>
    <lineage>
        <taxon>Bacteria</taxon>
        <taxon>Bacillati</taxon>
        <taxon>Bacillota</taxon>
        <taxon>Bacilli</taxon>
        <taxon>Bacillales</taxon>
        <taxon>Bacillaceae</taxon>
        <taxon>Alkalicoccobacillus</taxon>
    </lineage>
</organism>
<accession>A0A553ZV98</accession>
<evidence type="ECO:0000313" key="1">
    <source>
        <dbReference type="EMBL" id="TSB45408.1"/>
    </source>
</evidence>
<sequence length="262" mass="31637">MNAIELDLKNDKNILGIFYGGSIGNRNSDLYSDIDLRIVVKDEFFEEYRLNKKQRAKNWGNVLFFEDFPWATYSVVHYDTFMKVDSFYYRCEDLQPSVWLNNIKIIYDNDSFLKRLLEKSTELSYIPSLQEVEIWRTKVFAYLHEIYRRIMRNELYYALRCLDDLRLSLVTAWHMELGYPPNSFGDWTKVEGERSHLYDWQLKLLEEWYSNREPDNILKAMNSMIPEFIRLHQILCDKVKLDVDSEWIERILKKVPISKDFM</sequence>
<dbReference type="Proteomes" id="UP000318521">
    <property type="component" value="Unassembled WGS sequence"/>
</dbReference>
<dbReference type="Gene3D" id="1.20.120.330">
    <property type="entry name" value="Nucleotidyltransferases domain 2"/>
    <property type="match status" value="1"/>
</dbReference>
<dbReference type="Gene3D" id="3.30.460.10">
    <property type="entry name" value="Beta Polymerase, domain 2"/>
    <property type="match status" value="1"/>
</dbReference>
<evidence type="ECO:0000313" key="2">
    <source>
        <dbReference type="Proteomes" id="UP000318521"/>
    </source>
</evidence>
<dbReference type="AlphaFoldDB" id="A0A553ZV98"/>
<dbReference type="SUPFAM" id="SSF81301">
    <property type="entry name" value="Nucleotidyltransferase"/>
    <property type="match status" value="1"/>
</dbReference>
<comment type="caution">
    <text evidence="1">The sequence shown here is derived from an EMBL/GenBank/DDBJ whole genome shotgun (WGS) entry which is preliminary data.</text>
</comment>
<dbReference type="EMBL" id="VLXZ01000012">
    <property type="protein sequence ID" value="TSB45408.1"/>
    <property type="molecule type" value="Genomic_DNA"/>
</dbReference>
<proteinExistence type="predicted"/>
<keyword evidence="2" id="KW-1185">Reference proteome</keyword>
<dbReference type="OrthoDB" id="2427280at2"/>
<gene>
    <name evidence="1" type="ORF">FN960_16760</name>
</gene>
<name>A0A553ZV98_9BACI</name>
<reference evidence="1 2" key="1">
    <citation type="submission" date="2019-07" db="EMBL/GenBank/DDBJ databases">
        <authorList>
            <person name="Park Y.J."/>
            <person name="Jeong S.E."/>
            <person name="Jung H.S."/>
        </authorList>
    </citation>
    <scope>NUCLEOTIDE SEQUENCE [LARGE SCALE GENOMIC DNA]</scope>
    <source>
        <strain evidence="2">P16(2019)</strain>
    </source>
</reference>
<evidence type="ECO:0008006" key="3">
    <source>
        <dbReference type="Google" id="ProtNLM"/>
    </source>
</evidence>